<sequence length="178" mass="20512">MDAFTKLETLFSTYTRRSLHCLSDTIILTLLKSQVVPDFWQFRRCCVGRLLTRMQLRLLLSGRLFTVVINLYQTQRRGGNPPDQIHLESCMRQEFPGTPRLSVLGFQVRNSNKLYIIHTIIYSFILLVFFCSQDHDVAAVIVEPIQAEGGDHYGSPQFFQALRNITKKNGIVFIVDEV</sequence>
<dbReference type="Gene3D" id="3.40.640.10">
    <property type="entry name" value="Type I PLP-dependent aspartate aminotransferase-like (Major domain)"/>
    <property type="match status" value="1"/>
</dbReference>
<dbReference type="GO" id="GO:0005739">
    <property type="term" value="C:mitochondrion"/>
    <property type="evidence" value="ECO:0007669"/>
    <property type="project" value="TreeGrafter"/>
</dbReference>
<dbReference type="SUPFAM" id="SSF53383">
    <property type="entry name" value="PLP-dependent transferases"/>
    <property type="match status" value="1"/>
</dbReference>
<dbReference type="PANTHER" id="PTHR43206:SF1">
    <property type="entry name" value="4-AMINOBUTYRATE AMINOTRANSFERASE, MITOCHONDRIAL"/>
    <property type="match status" value="1"/>
</dbReference>
<proteinExistence type="inferred from homology"/>
<dbReference type="InterPro" id="IPR015421">
    <property type="entry name" value="PyrdxlP-dep_Trfase_major"/>
</dbReference>
<dbReference type="PANTHER" id="PTHR43206">
    <property type="entry name" value="AMINOTRANSFERASE"/>
    <property type="match status" value="1"/>
</dbReference>
<dbReference type="Proteomes" id="UP000095283">
    <property type="component" value="Unplaced"/>
</dbReference>
<accession>A0A1I7WWY6</accession>
<evidence type="ECO:0000256" key="5">
    <source>
        <dbReference type="SAM" id="Phobius"/>
    </source>
</evidence>
<dbReference type="Pfam" id="PF00202">
    <property type="entry name" value="Aminotran_3"/>
    <property type="match status" value="1"/>
</dbReference>
<keyword evidence="5" id="KW-1133">Transmembrane helix</keyword>
<keyword evidence="5" id="KW-0472">Membrane</keyword>
<evidence type="ECO:0000256" key="1">
    <source>
        <dbReference type="ARBA" id="ARBA00001933"/>
    </source>
</evidence>
<keyword evidence="3" id="KW-0032">Aminotransferase</keyword>
<dbReference type="GO" id="GO:0030170">
    <property type="term" value="F:pyridoxal phosphate binding"/>
    <property type="evidence" value="ECO:0007669"/>
    <property type="project" value="InterPro"/>
</dbReference>
<feature type="transmembrane region" description="Helical" evidence="5">
    <location>
        <begin position="114"/>
        <end position="130"/>
    </location>
</feature>
<protein>
    <submittedName>
        <fullName evidence="7">ATPase_AAA_core domain-containing protein</fullName>
    </submittedName>
</protein>
<dbReference type="InterPro" id="IPR005814">
    <property type="entry name" value="Aminotrans_3"/>
</dbReference>
<evidence type="ECO:0000256" key="4">
    <source>
        <dbReference type="ARBA" id="ARBA00022679"/>
    </source>
</evidence>
<comment type="cofactor">
    <cofactor evidence="1">
        <name>pyridoxal 5'-phosphate</name>
        <dbReference type="ChEBI" id="CHEBI:597326"/>
    </cofactor>
</comment>
<comment type="similarity">
    <text evidence="2">Belongs to the class-III pyridoxal-phosphate-dependent aminotransferase family.</text>
</comment>
<evidence type="ECO:0000256" key="3">
    <source>
        <dbReference type="ARBA" id="ARBA00022576"/>
    </source>
</evidence>
<evidence type="ECO:0000256" key="2">
    <source>
        <dbReference type="ARBA" id="ARBA00008954"/>
    </source>
</evidence>
<keyword evidence="6" id="KW-1185">Reference proteome</keyword>
<evidence type="ECO:0000313" key="7">
    <source>
        <dbReference type="WBParaSite" id="Hba_09676"/>
    </source>
</evidence>
<name>A0A1I7WWY6_HETBA</name>
<organism evidence="6 7">
    <name type="scientific">Heterorhabditis bacteriophora</name>
    <name type="common">Entomopathogenic nematode worm</name>
    <dbReference type="NCBI Taxonomy" id="37862"/>
    <lineage>
        <taxon>Eukaryota</taxon>
        <taxon>Metazoa</taxon>
        <taxon>Ecdysozoa</taxon>
        <taxon>Nematoda</taxon>
        <taxon>Chromadorea</taxon>
        <taxon>Rhabditida</taxon>
        <taxon>Rhabditina</taxon>
        <taxon>Rhabditomorpha</taxon>
        <taxon>Strongyloidea</taxon>
        <taxon>Heterorhabditidae</taxon>
        <taxon>Heterorhabditis</taxon>
    </lineage>
</organism>
<dbReference type="GO" id="GO:0009450">
    <property type="term" value="P:gamma-aminobutyric acid catabolic process"/>
    <property type="evidence" value="ECO:0007669"/>
    <property type="project" value="TreeGrafter"/>
</dbReference>
<evidence type="ECO:0000313" key="6">
    <source>
        <dbReference type="Proteomes" id="UP000095283"/>
    </source>
</evidence>
<dbReference type="GO" id="GO:0008483">
    <property type="term" value="F:transaminase activity"/>
    <property type="evidence" value="ECO:0007669"/>
    <property type="project" value="UniProtKB-KW"/>
</dbReference>
<dbReference type="AlphaFoldDB" id="A0A1I7WWY6"/>
<dbReference type="InterPro" id="IPR015424">
    <property type="entry name" value="PyrdxlP-dep_Trfase"/>
</dbReference>
<keyword evidence="4" id="KW-0808">Transferase</keyword>
<reference evidence="7" key="1">
    <citation type="submission" date="2016-11" db="UniProtKB">
        <authorList>
            <consortium name="WormBaseParasite"/>
        </authorList>
    </citation>
    <scope>IDENTIFICATION</scope>
</reference>
<dbReference type="WBParaSite" id="Hba_09676">
    <property type="protein sequence ID" value="Hba_09676"/>
    <property type="gene ID" value="Hba_09676"/>
</dbReference>
<keyword evidence="5" id="KW-0812">Transmembrane</keyword>